<evidence type="ECO:0008006" key="3">
    <source>
        <dbReference type="Google" id="ProtNLM"/>
    </source>
</evidence>
<sequence>MKQDQKRAIQQYWLPAEKAGHEEAAYHLCHAYADAAPKLALGYCHKALRSYRKLRKADEDNRAIVAQLHQHISRLEALAR</sequence>
<evidence type="ECO:0000313" key="1">
    <source>
        <dbReference type="EMBL" id="MDN3575730.1"/>
    </source>
</evidence>
<dbReference type="Proteomes" id="UP001180081">
    <property type="component" value="Unassembled WGS sequence"/>
</dbReference>
<accession>A0ABT8B141</accession>
<organism evidence="1 2">
    <name type="scientific">Chitinimonas viridis</name>
    <dbReference type="NCBI Taxonomy" id="664880"/>
    <lineage>
        <taxon>Bacteria</taxon>
        <taxon>Pseudomonadati</taxon>
        <taxon>Pseudomonadota</taxon>
        <taxon>Betaproteobacteria</taxon>
        <taxon>Neisseriales</taxon>
        <taxon>Chitinibacteraceae</taxon>
        <taxon>Chitinimonas</taxon>
    </lineage>
</organism>
<comment type="caution">
    <text evidence="1">The sequence shown here is derived from an EMBL/GenBank/DDBJ whole genome shotgun (WGS) entry which is preliminary data.</text>
</comment>
<reference evidence="1" key="1">
    <citation type="journal article" date="2014" name="Int. J. Syst. Evol. Microbiol.">
        <title>Complete genome of a new Firmicutes species belonging to the dominant human colonic microbiota ('Ruminococcus bicirculans') reveals two chromosomes and a selective capacity to utilize plant glucans.</title>
        <authorList>
            <consortium name="NISC Comparative Sequencing Program"/>
            <person name="Wegmann U."/>
            <person name="Louis P."/>
            <person name="Goesmann A."/>
            <person name="Henrissat B."/>
            <person name="Duncan S.H."/>
            <person name="Flint H.J."/>
        </authorList>
    </citation>
    <scope>NUCLEOTIDE SEQUENCE</scope>
    <source>
        <strain evidence="1">CECT 7703</strain>
    </source>
</reference>
<protein>
    <recommendedName>
        <fullName evidence="3">Tetratricopeptide repeat protein</fullName>
    </recommendedName>
</protein>
<dbReference type="EMBL" id="JAUFPU010000003">
    <property type="protein sequence ID" value="MDN3575730.1"/>
    <property type="molecule type" value="Genomic_DNA"/>
</dbReference>
<reference evidence="1" key="2">
    <citation type="submission" date="2023-06" db="EMBL/GenBank/DDBJ databases">
        <authorList>
            <person name="Lucena T."/>
            <person name="Sun Q."/>
        </authorList>
    </citation>
    <scope>NUCLEOTIDE SEQUENCE</scope>
    <source>
        <strain evidence="1">CECT 7703</strain>
    </source>
</reference>
<proteinExistence type="predicted"/>
<gene>
    <name evidence="1" type="ORF">QWZ03_02960</name>
</gene>
<name>A0ABT8B141_9NEIS</name>
<evidence type="ECO:0000313" key="2">
    <source>
        <dbReference type="Proteomes" id="UP001180081"/>
    </source>
</evidence>
<keyword evidence="2" id="KW-1185">Reference proteome</keyword>
<dbReference type="RefSeq" id="WP_290331379.1">
    <property type="nucleotide sequence ID" value="NZ_JAUFPU010000003.1"/>
</dbReference>